<sequence length="142" mass="15737">MAPHSLYFIHHAPLPTLLRGFVFSVMSPPVLASTSFASPCSSEYPAPPPMFPLLHQYFPYIPSRRERIQIDFSFPLLLVLLGFLFLLSVSTTISPPLFPSPSPHIKALSRALQPSRRLTISLPFSVHLSLFVSVVSVGPKLL</sequence>
<keyword evidence="1" id="KW-0812">Transmembrane</keyword>
<evidence type="ECO:0000256" key="1">
    <source>
        <dbReference type="SAM" id="Phobius"/>
    </source>
</evidence>
<feature type="transmembrane region" description="Helical" evidence="1">
    <location>
        <begin position="74"/>
        <end position="98"/>
    </location>
</feature>
<protein>
    <submittedName>
        <fullName evidence="2">Uncharacterized protein</fullName>
    </submittedName>
</protein>
<gene>
    <name evidence="2" type="ORF">M407DRAFT_124557</name>
</gene>
<keyword evidence="3" id="KW-1185">Reference proteome</keyword>
<proteinExistence type="predicted"/>
<dbReference type="Proteomes" id="UP000054248">
    <property type="component" value="Unassembled WGS sequence"/>
</dbReference>
<dbReference type="AlphaFoldDB" id="A0A0C3MDE1"/>
<dbReference type="HOGENOM" id="CLU_1817219_0_0_1"/>
<name>A0A0C3MDE1_9AGAM</name>
<evidence type="ECO:0000313" key="3">
    <source>
        <dbReference type="Proteomes" id="UP000054248"/>
    </source>
</evidence>
<keyword evidence="1" id="KW-1133">Transmembrane helix</keyword>
<reference evidence="3" key="2">
    <citation type="submission" date="2015-01" db="EMBL/GenBank/DDBJ databases">
        <title>Evolutionary Origins and Diversification of the Mycorrhizal Mutualists.</title>
        <authorList>
            <consortium name="DOE Joint Genome Institute"/>
            <consortium name="Mycorrhizal Genomics Consortium"/>
            <person name="Kohler A."/>
            <person name="Kuo A."/>
            <person name="Nagy L.G."/>
            <person name="Floudas D."/>
            <person name="Copeland A."/>
            <person name="Barry K.W."/>
            <person name="Cichocki N."/>
            <person name="Veneault-Fourrey C."/>
            <person name="LaButti K."/>
            <person name="Lindquist E.A."/>
            <person name="Lipzen A."/>
            <person name="Lundell T."/>
            <person name="Morin E."/>
            <person name="Murat C."/>
            <person name="Riley R."/>
            <person name="Ohm R."/>
            <person name="Sun H."/>
            <person name="Tunlid A."/>
            <person name="Henrissat B."/>
            <person name="Grigoriev I.V."/>
            <person name="Hibbett D.S."/>
            <person name="Martin F."/>
        </authorList>
    </citation>
    <scope>NUCLEOTIDE SEQUENCE [LARGE SCALE GENOMIC DNA]</scope>
    <source>
        <strain evidence="3">MUT 4182</strain>
    </source>
</reference>
<reference evidence="2 3" key="1">
    <citation type="submission" date="2014-04" db="EMBL/GenBank/DDBJ databases">
        <authorList>
            <consortium name="DOE Joint Genome Institute"/>
            <person name="Kuo A."/>
            <person name="Girlanda M."/>
            <person name="Perotto S."/>
            <person name="Kohler A."/>
            <person name="Nagy L.G."/>
            <person name="Floudas D."/>
            <person name="Copeland A."/>
            <person name="Barry K.W."/>
            <person name="Cichocki N."/>
            <person name="Veneault-Fourrey C."/>
            <person name="LaButti K."/>
            <person name="Lindquist E.A."/>
            <person name="Lipzen A."/>
            <person name="Lundell T."/>
            <person name="Morin E."/>
            <person name="Murat C."/>
            <person name="Sun H."/>
            <person name="Tunlid A."/>
            <person name="Henrissat B."/>
            <person name="Grigoriev I.V."/>
            <person name="Hibbett D.S."/>
            <person name="Martin F."/>
            <person name="Nordberg H.P."/>
            <person name="Cantor M.N."/>
            <person name="Hua S.X."/>
        </authorList>
    </citation>
    <scope>NUCLEOTIDE SEQUENCE [LARGE SCALE GENOMIC DNA]</scope>
    <source>
        <strain evidence="2 3">MUT 4182</strain>
    </source>
</reference>
<accession>A0A0C3MDE1</accession>
<organism evidence="2 3">
    <name type="scientific">Tulasnella calospora MUT 4182</name>
    <dbReference type="NCBI Taxonomy" id="1051891"/>
    <lineage>
        <taxon>Eukaryota</taxon>
        <taxon>Fungi</taxon>
        <taxon>Dikarya</taxon>
        <taxon>Basidiomycota</taxon>
        <taxon>Agaricomycotina</taxon>
        <taxon>Agaricomycetes</taxon>
        <taxon>Cantharellales</taxon>
        <taxon>Tulasnellaceae</taxon>
        <taxon>Tulasnella</taxon>
    </lineage>
</organism>
<keyword evidence="1" id="KW-0472">Membrane</keyword>
<evidence type="ECO:0000313" key="2">
    <source>
        <dbReference type="EMBL" id="KIO31787.1"/>
    </source>
</evidence>
<dbReference type="EMBL" id="KN822960">
    <property type="protein sequence ID" value="KIO31787.1"/>
    <property type="molecule type" value="Genomic_DNA"/>
</dbReference>